<dbReference type="SUPFAM" id="SSF52540">
    <property type="entry name" value="P-loop containing nucleoside triphosphate hydrolases"/>
    <property type="match status" value="1"/>
</dbReference>
<protein>
    <submittedName>
        <fullName evidence="4">Stage III sporulation protein AA</fullName>
    </submittedName>
</protein>
<organism evidence="4 5">
    <name type="scientific">Natranaerovirga hydrolytica</name>
    <dbReference type="NCBI Taxonomy" id="680378"/>
    <lineage>
        <taxon>Bacteria</taxon>
        <taxon>Bacillati</taxon>
        <taxon>Bacillota</taxon>
        <taxon>Clostridia</taxon>
        <taxon>Lachnospirales</taxon>
        <taxon>Natranaerovirgaceae</taxon>
        <taxon>Natranaerovirga</taxon>
    </lineage>
</organism>
<comment type="caution">
    <text evidence="4">The sequence shown here is derived from an EMBL/GenBank/DDBJ whole genome shotgun (WGS) entry which is preliminary data.</text>
</comment>
<name>A0A4R1MYJ3_9FIRM</name>
<dbReference type="Gene3D" id="3.40.50.300">
    <property type="entry name" value="P-loop containing nucleotide triphosphate hydrolases"/>
    <property type="match status" value="1"/>
</dbReference>
<keyword evidence="2" id="KW-0067">ATP-binding</keyword>
<dbReference type="SMART" id="SM00382">
    <property type="entry name" value="AAA"/>
    <property type="match status" value="1"/>
</dbReference>
<evidence type="ECO:0000313" key="4">
    <source>
        <dbReference type="EMBL" id="TCK98368.1"/>
    </source>
</evidence>
<dbReference type="AlphaFoldDB" id="A0A4R1MYJ3"/>
<dbReference type="InterPro" id="IPR045735">
    <property type="entry name" value="Spore_III_AA_AAA+_ATPase"/>
</dbReference>
<evidence type="ECO:0000259" key="3">
    <source>
        <dbReference type="SMART" id="SM00382"/>
    </source>
</evidence>
<dbReference type="InterPro" id="IPR003593">
    <property type="entry name" value="AAA+_ATPase"/>
</dbReference>
<dbReference type="PANTHER" id="PTHR20953:SF3">
    <property type="entry name" value="P-LOOP CONTAINING NUCLEOSIDE TRIPHOSPHATE HYDROLASES SUPERFAMILY PROTEIN"/>
    <property type="match status" value="1"/>
</dbReference>
<dbReference type="InterPro" id="IPR014217">
    <property type="entry name" value="Spore_III_AA"/>
</dbReference>
<dbReference type="RefSeq" id="WP_341466872.1">
    <property type="nucleotide sequence ID" value="NZ_SMGQ01000011.1"/>
</dbReference>
<evidence type="ECO:0000313" key="5">
    <source>
        <dbReference type="Proteomes" id="UP000294545"/>
    </source>
</evidence>
<feature type="domain" description="AAA+ ATPase" evidence="3">
    <location>
        <begin position="154"/>
        <end position="301"/>
    </location>
</feature>
<reference evidence="4 5" key="1">
    <citation type="submission" date="2019-03" db="EMBL/GenBank/DDBJ databases">
        <title>Genomic Encyclopedia of Type Strains, Phase IV (KMG-IV): sequencing the most valuable type-strain genomes for metagenomic binning, comparative biology and taxonomic classification.</title>
        <authorList>
            <person name="Goeker M."/>
        </authorList>
    </citation>
    <scope>NUCLEOTIDE SEQUENCE [LARGE SCALE GENOMIC DNA]</scope>
    <source>
        <strain evidence="4 5">DSM 24176</strain>
    </source>
</reference>
<dbReference type="InterPro" id="IPR027417">
    <property type="entry name" value="P-loop_NTPase"/>
</dbReference>
<dbReference type="EMBL" id="SMGQ01000011">
    <property type="protein sequence ID" value="TCK98368.1"/>
    <property type="molecule type" value="Genomic_DNA"/>
</dbReference>
<accession>A0A4R1MYJ3</accession>
<dbReference type="Proteomes" id="UP000294545">
    <property type="component" value="Unassembled WGS sequence"/>
</dbReference>
<gene>
    <name evidence="4" type="ORF">EDC19_0788</name>
</gene>
<dbReference type="Pfam" id="PF19568">
    <property type="entry name" value="Spore_III_AA"/>
    <property type="match status" value="1"/>
</dbReference>
<evidence type="ECO:0000256" key="1">
    <source>
        <dbReference type="ARBA" id="ARBA00022741"/>
    </source>
</evidence>
<dbReference type="GO" id="GO:0005524">
    <property type="term" value="F:ATP binding"/>
    <property type="evidence" value="ECO:0007669"/>
    <property type="project" value="UniProtKB-KW"/>
</dbReference>
<sequence>MDKIDQRTSILKIFSLNIREILQKALTIDFNYLQEIRLRINAPLMIIYKNREIFITNQGDFSYTCKNAFIVNKKEIKETIEYISNYSLYAFEEDIKQGFITIEGGHRIGLAGKVIVEQGRVKNIKHISFINIRISHEIKGCANGVIHNIIDEDNLYHTMIISPPRCGKTTLLRDIIRQVSNGEHTLTPKTIGVVDERSEIGACYNGIPQNDLGIRTDVLDCCPKVEGMLMLIRSMSPQVIAVDELGSDVDIKAIEYVINSGCKLICTVHGQSIDDVKQKPLLDKLVANKIFERYIILSNKKTIGEITDIYNQKLEKIQ</sequence>
<evidence type="ECO:0000256" key="2">
    <source>
        <dbReference type="ARBA" id="ARBA00022840"/>
    </source>
</evidence>
<dbReference type="PANTHER" id="PTHR20953">
    <property type="entry name" value="KINASE-RELATED"/>
    <property type="match status" value="1"/>
</dbReference>
<proteinExistence type="predicted"/>
<dbReference type="NCBIfam" id="TIGR02858">
    <property type="entry name" value="spore_III_AA"/>
    <property type="match status" value="1"/>
</dbReference>
<keyword evidence="5" id="KW-1185">Reference proteome</keyword>
<keyword evidence="1" id="KW-0547">Nucleotide-binding</keyword>